<dbReference type="AlphaFoldDB" id="A0A2V1IY02"/>
<gene>
    <name evidence="1" type="ORF">C5O25_03995</name>
</gene>
<evidence type="ECO:0000313" key="1">
    <source>
        <dbReference type="EMBL" id="PWB08340.1"/>
    </source>
</evidence>
<sequence>MARFIIERHNKRTPLWLLSVLAYFPFDRNKSYPDIERYAMMETVLRYLVDFTYKRRNATECLGVTHSFDVRENSITIKTINDVPYLTIHLIAEE</sequence>
<proteinExistence type="predicted"/>
<comment type="caution">
    <text evidence="1">The sequence shown here is derived from an EMBL/GenBank/DDBJ whole genome shotgun (WGS) entry which is preliminary data.</text>
</comment>
<accession>A0A2V1IY02</accession>
<organism evidence="1 2">
    <name type="scientific">Paramuribaculum intestinale</name>
    <dbReference type="NCBI Taxonomy" id="2094151"/>
    <lineage>
        <taxon>Bacteria</taxon>
        <taxon>Pseudomonadati</taxon>
        <taxon>Bacteroidota</taxon>
        <taxon>Bacteroidia</taxon>
        <taxon>Bacteroidales</taxon>
        <taxon>Muribaculaceae</taxon>
        <taxon>Paramuribaculum</taxon>
    </lineage>
</organism>
<reference evidence="2" key="1">
    <citation type="submission" date="2018-02" db="EMBL/GenBank/DDBJ databases">
        <authorList>
            <person name="Clavel T."/>
            <person name="Strowig T."/>
        </authorList>
    </citation>
    <scope>NUCLEOTIDE SEQUENCE [LARGE SCALE GENOMIC DNA]</scope>
    <source>
        <strain evidence="2">DSM 100764</strain>
    </source>
</reference>
<name>A0A2V1IY02_9BACT</name>
<dbReference type="Proteomes" id="UP000244925">
    <property type="component" value="Unassembled WGS sequence"/>
</dbReference>
<evidence type="ECO:0000313" key="2">
    <source>
        <dbReference type="Proteomes" id="UP000244925"/>
    </source>
</evidence>
<keyword evidence="2" id="KW-1185">Reference proteome</keyword>
<dbReference type="EMBL" id="PUBV01000006">
    <property type="protein sequence ID" value="PWB08340.1"/>
    <property type="molecule type" value="Genomic_DNA"/>
</dbReference>
<protein>
    <submittedName>
        <fullName evidence="1">Uncharacterized protein</fullName>
    </submittedName>
</protein>